<dbReference type="Gene3D" id="3.40.50.720">
    <property type="entry name" value="NAD(P)-binding Rossmann-like Domain"/>
    <property type="match status" value="1"/>
</dbReference>
<comment type="similarity">
    <text evidence="1 3">Belongs to the short-chain dehydrogenases/reductases (SDR) family.</text>
</comment>
<dbReference type="PRINTS" id="PR00081">
    <property type="entry name" value="GDHRDH"/>
</dbReference>
<keyword evidence="5" id="KW-1185">Reference proteome</keyword>
<dbReference type="PANTHER" id="PTHR44196">
    <property type="entry name" value="DEHYDROGENASE/REDUCTASE SDR FAMILY MEMBER 7B"/>
    <property type="match status" value="1"/>
</dbReference>
<evidence type="ECO:0000256" key="1">
    <source>
        <dbReference type="ARBA" id="ARBA00006484"/>
    </source>
</evidence>
<dbReference type="PRINTS" id="PR00080">
    <property type="entry name" value="SDRFAMILY"/>
</dbReference>
<dbReference type="PANTHER" id="PTHR44196:SF1">
    <property type="entry name" value="DEHYDROGENASE_REDUCTASE SDR FAMILY MEMBER 7B"/>
    <property type="match status" value="1"/>
</dbReference>
<dbReference type="PROSITE" id="PS00061">
    <property type="entry name" value="ADH_SHORT"/>
    <property type="match status" value="1"/>
</dbReference>
<protein>
    <submittedName>
        <fullName evidence="4">SDR family oxidoreductase</fullName>
        <ecNumber evidence="4">1.-.-.-</ecNumber>
    </submittedName>
</protein>
<evidence type="ECO:0000313" key="5">
    <source>
        <dbReference type="Proteomes" id="UP001190466"/>
    </source>
</evidence>
<dbReference type="SUPFAM" id="SSF51735">
    <property type="entry name" value="NAD(P)-binding Rossmann-fold domains"/>
    <property type="match status" value="1"/>
</dbReference>
<dbReference type="InterPro" id="IPR020904">
    <property type="entry name" value="Sc_DH/Rdtase_CS"/>
</dbReference>
<dbReference type="RefSeq" id="WP_316512067.1">
    <property type="nucleotide sequence ID" value="NZ_OY726395.1"/>
</dbReference>
<reference evidence="4 5" key="1">
    <citation type="submission" date="2023-08" db="EMBL/GenBank/DDBJ databases">
        <authorList>
            <person name="Folkvardsen B D."/>
            <person name="Norman A."/>
        </authorList>
    </citation>
    <scope>NUCLEOTIDE SEQUENCE [LARGE SCALE GENOMIC DNA]</scope>
    <source>
        <strain evidence="4 5">Mu0050</strain>
    </source>
</reference>
<evidence type="ECO:0000256" key="3">
    <source>
        <dbReference type="RuleBase" id="RU000363"/>
    </source>
</evidence>
<proteinExistence type="inferred from homology"/>
<gene>
    <name evidence="4" type="ORF">MU0050_004028</name>
</gene>
<dbReference type="InterPro" id="IPR036291">
    <property type="entry name" value="NAD(P)-bd_dom_sf"/>
</dbReference>
<dbReference type="GO" id="GO:0016491">
    <property type="term" value="F:oxidoreductase activity"/>
    <property type="evidence" value="ECO:0007669"/>
    <property type="project" value="UniProtKB-KW"/>
</dbReference>
<dbReference type="CDD" id="cd05233">
    <property type="entry name" value="SDR_c"/>
    <property type="match status" value="1"/>
</dbReference>
<evidence type="ECO:0000256" key="2">
    <source>
        <dbReference type="ARBA" id="ARBA00023002"/>
    </source>
</evidence>
<dbReference type="EC" id="1.-.-.-" evidence="4"/>
<sequence length="263" mass="27820">MRIRDRHVLVTGGSHGIGAEIALEFARRGARVTVLGRDGRRLQEVASRVGGACVQADLAEVAEVGVALAKVEDAAGTVDVLINNAAIAITSEVDSHAGGDVERLMTVNSVAPMELTRQALPGMLDRGYGHIVNISSLAGVAAVPHLAVYGASKAALHHYTIGVQRELQMKNAAVGMTLATLGEIAGTRLMEDARESPVIAAVSERFARMRALPKITPADVAMAVVAGVERQARYVTLPKRLSPLIQLRDVPSRLQDVMFRGIG</sequence>
<evidence type="ECO:0000313" key="4">
    <source>
        <dbReference type="EMBL" id="CAJ1585996.1"/>
    </source>
</evidence>
<accession>A0ABM9MIG1</accession>
<name>A0ABM9MIG1_9MYCO</name>
<dbReference type="Proteomes" id="UP001190466">
    <property type="component" value="Chromosome"/>
</dbReference>
<dbReference type="InterPro" id="IPR002347">
    <property type="entry name" value="SDR_fam"/>
</dbReference>
<dbReference type="EMBL" id="OY726395">
    <property type="protein sequence ID" value="CAJ1585996.1"/>
    <property type="molecule type" value="Genomic_DNA"/>
</dbReference>
<organism evidence="4 5">
    <name type="scientific">[Mycobacterium] wendilense</name>
    <dbReference type="NCBI Taxonomy" id="3064284"/>
    <lineage>
        <taxon>Bacteria</taxon>
        <taxon>Bacillati</taxon>
        <taxon>Actinomycetota</taxon>
        <taxon>Actinomycetes</taxon>
        <taxon>Mycobacteriales</taxon>
        <taxon>Mycobacteriaceae</taxon>
        <taxon>Mycolicibacter</taxon>
    </lineage>
</organism>
<keyword evidence="2 4" id="KW-0560">Oxidoreductase</keyword>
<dbReference type="Pfam" id="PF00106">
    <property type="entry name" value="adh_short"/>
    <property type="match status" value="1"/>
</dbReference>